<protein>
    <submittedName>
        <fullName evidence="2">Spermidine/putrescine ABC transporter membrane protein</fullName>
    </submittedName>
</protein>
<evidence type="ECO:0000313" key="3">
    <source>
        <dbReference type="Proteomes" id="UP000255167"/>
    </source>
</evidence>
<feature type="transmembrane region" description="Helical" evidence="1">
    <location>
        <begin position="12"/>
        <end position="30"/>
    </location>
</feature>
<proteinExistence type="predicted"/>
<dbReference type="Proteomes" id="UP000255167">
    <property type="component" value="Unassembled WGS sequence"/>
</dbReference>
<gene>
    <name evidence="2" type="primary">potC_1</name>
    <name evidence="2" type="ORF">NCTC9617_01396</name>
</gene>
<sequence>MIGRLLRGGFMTAIYAYLYIPIIILIVNSFNRSRFGINWQGFTTTGIAC</sequence>
<keyword evidence="1" id="KW-1133">Transmembrane helix</keyword>
<name>A0A378F697_KLEPN</name>
<evidence type="ECO:0000256" key="1">
    <source>
        <dbReference type="SAM" id="Phobius"/>
    </source>
</evidence>
<organism evidence="2 3">
    <name type="scientific">Klebsiella pneumoniae</name>
    <dbReference type="NCBI Taxonomy" id="573"/>
    <lineage>
        <taxon>Bacteria</taxon>
        <taxon>Pseudomonadati</taxon>
        <taxon>Pseudomonadota</taxon>
        <taxon>Gammaproteobacteria</taxon>
        <taxon>Enterobacterales</taxon>
        <taxon>Enterobacteriaceae</taxon>
        <taxon>Klebsiella/Raoultella group</taxon>
        <taxon>Klebsiella</taxon>
        <taxon>Klebsiella pneumoniae complex</taxon>
    </lineage>
</organism>
<keyword evidence="1" id="KW-0812">Transmembrane</keyword>
<evidence type="ECO:0000313" key="2">
    <source>
        <dbReference type="EMBL" id="STW39866.1"/>
    </source>
</evidence>
<keyword evidence="1" id="KW-0472">Membrane</keyword>
<dbReference type="EMBL" id="UGNC01000004">
    <property type="protein sequence ID" value="STW39866.1"/>
    <property type="molecule type" value="Genomic_DNA"/>
</dbReference>
<reference evidence="2 3" key="1">
    <citation type="submission" date="2018-06" db="EMBL/GenBank/DDBJ databases">
        <authorList>
            <consortium name="Pathogen Informatics"/>
            <person name="Doyle S."/>
        </authorList>
    </citation>
    <scope>NUCLEOTIDE SEQUENCE [LARGE SCALE GENOMIC DNA]</scope>
    <source>
        <strain evidence="2 3">NCTC9617</strain>
    </source>
</reference>
<accession>A0A378F697</accession>
<dbReference type="AlphaFoldDB" id="A0A378F697"/>